<feature type="compositionally biased region" description="Polar residues" evidence="1">
    <location>
        <begin position="74"/>
        <end position="86"/>
    </location>
</feature>
<dbReference type="GO" id="GO:0004674">
    <property type="term" value="F:protein serine/threonine kinase activity"/>
    <property type="evidence" value="ECO:0007669"/>
    <property type="project" value="TreeGrafter"/>
</dbReference>
<proteinExistence type="predicted"/>
<feature type="domain" description="Protein kinase" evidence="2">
    <location>
        <begin position="22"/>
        <end position="296"/>
    </location>
</feature>
<organism evidence="3 4">
    <name type="scientific">Gonapodya prolifera (strain JEL478)</name>
    <name type="common">Monoblepharis prolifera</name>
    <dbReference type="NCBI Taxonomy" id="1344416"/>
    <lineage>
        <taxon>Eukaryota</taxon>
        <taxon>Fungi</taxon>
        <taxon>Fungi incertae sedis</taxon>
        <taxon>Chytridiomycota</taxon>
        <taxon>Chytridiomycota incertae sedis</taxon>
        <taxon>Monoblepharidomycetes</taxon>
        <taxon>Monoblepharidales</taxon>
        <taxon>Gonapodyaceae</taxon>
        <taxon>Gonapodya</taxon>
    </lineage>
</organism>
<evidence type="ECO:0000256" key="1">
    <source>
        <dbReference type="SAM" id="MobiDB-lite"/>
    </source>
</evidence>
<dbReference type="EMBL" id="KQ965802">
    <property type="protein sequence ID" value="KXS11446.1"/>
    <property type="molecule type" value="Genomic_DNA"/>
</dbReference>
<dbReference type="Proteomes" id="UP000070544">
    <property type="component" value="Unassembled WGS sequence"/>
</dbReference>
<reference evidence="3 4" key="1">
    <citation type="journal article" date="2015" name="Genome Biol. Evol.">
        <title>Phylogenomic analyses indicate that early fungi evolved digesting cell walls of algal ancestors of land plants.</title>
        <authorList>
            <person name="Chang Y."/>
            <person name="Wang S."/>
            <person name="Sekimoto S."/>
            <person name="Aerts A.L."/>
            <person name="Choi C."/>
            <person name="Clum A."/>
            <person name="LaButti K.M."/>
            <person name="Lindquist E.A."/>
            <person name="Yee Ngan C."/>
            <person name="Ohm R.A."/>
            <person name="Salamov A.A."/>
            <person name="Grigoriev I.V."/>
            <person name="Spatafora J.W."/>
            <person name="Berbee M.L."/>
        </authorList>
    </citation>
    <scope>NUCLEOTIDE SEQUENCE [LARGE SCALE GENOMIC DNA]</scope>
    <source>
        <strain evidence="3 4">JEL478</strain>
    </source>
</reference>
<feature type="region of interest" description="Disordered" evidence="1">
    <location>
        <begin position="68"/>
        <end position="95"/>
    </location>
</feature>
<dbReference type="PROSITE" id="PS50011">
    <property type="entry name" value="PROTEIN_KINASE_DOM"/>
    <property type="match status" value="1"/>
</dbReference>
<keyword evidence="3" id="KW-0808">Transferase</keyword>
<dbReference type="GO" id="GO:0005524">
    <property type="term" value="F:ATP binding"/>
    <property type="evidence" value="ECO:0007669"/>
    <property type="project" value="InterPro"/>
</dbReference>
<protein>
    <submittedName>
        <fullName evidence="3">Kinase-like protein</fullName>
    </submittedName>
</protein>
<keyword evidence="4" id="KW-1185">Reference proteome</keyword>
<evidence type="ECO:0000259" key="2">
    <source>
        <dbReference type="PROSITE" id="PS50011"/>
    </source>
</evidence>
<dbReference type="OrthoDB" id="2146423at2759"/>
<evidence type="ECO:0000313" key="4">
    <source>
        <dbReference type="Proteomes" id="UP000070544"/>
    </source>
</evidence>
<dbReference type="InterPro" id="IPR000719">
    <property type="entry name" value="Prot_kinase_dom"/>
</dbReference>
<name>A0A139A3Q2_GONPJ</name>
<dbReference type="Pfam" id="PF00069">
    <property type="entry name" value="Pkinase"/>
    <property type="match status" value="1"/>
</dbReference>
<accession>A0A139A3Q2</accession>
<dbReference type="AlphaFoldDB" id="A0A139A3Q2"/>
<dbReference type="STRING" id="1344416.A0A139A3Q2"/>
<dbReference type="PANTHER" id="PTHR44329">
    <property type="entry name" value="SERINE/THREONINE-PROTEIN KINASE TNNI3K-RELATED"/>
    <property type="match status" value="1"/>
</dbReference>
<dbReference type="InterPro" id="IPR051681">
    <property type="entry name" value="Ser/Thr_Kinases-Pseudokinases"/>
</dbReference>
<dbReference type="InterPro" id="IPR011009">
    <property type="entry name" value="Kinase-like_dom_sf"/>
</dbReference>
<gene>
    <name evidence="3" type="ORF">M427DRAFT_437327</name>
</gene>
<dbReference type="SMART" id="SM00220">
    <property type="entry name" value="S_TKc"/>
    <property type="match status" value="1"/>
</dbReference>
<dbReference type="Gene3D" id="3.30.200.20">
    <property type="entry name" value="Phosphorylase Kinase, domain 1"/>
    <property type="match status" value="1"/>
</dbReference>
<keyword evidence="3" id="KW-0418">Kinase</keyword>
<dbReference type="Gene3D" id="1.10.510.10">
    <property type="entry name" value="Transferase(Phosphotransferase) domain 1"/>
    <property type="match status" value="1"/>
</dbReference>
<dbReference type="SUPFAM" id="SSF56112">
    <property type="entry name" value="Protein kinase-like (PK-like)"/>
    <property type="match status" value="1"/>
</dbReference>
<evidence type="ECO:0000313" key="3">
    <source>
        <dbReference type="EMBL" id="KXS11446.1"/>
    </source>
</evidence>
<sequence length="296" mass="32265">MSAGLQVARVPEFWEVDLSEIEWSGEKLDSGGYGSVYRGWWTGIPVALKQVILDESRAFGDSATIDVAPPAESATGTRQPSASSSRAGVGRERHTVADPKGTLFRETRTELPGRTTRTFAADDGSGGGYTRKRSICMVQLSSLFVLPLYGIGNDVNGKPLFVSPIMENENAQDYLEQFKKKCNGDDEAYQNECLNLLYDIARGMAYLHNIARVKQTDLKSGNVLITAQGHGVITDFGFAQRLGDDASSAPRTIWYMPPERLASFLDPHEPLENPSGSDTVVKDTVTYAGTSTKLES</sequence>